<accession>A0ACC0JFS3</accession>
<evidence type="ECO:0000313" key="2">
    <source>
        <dbReference type="Proteomes" id="UP001064048"/>
    </source>
</evidence>
<proteinExistence type="predicted"/>
<gene>
    <name evidence="1" type="ORF">MSG28_014056</name>
</gene>
<reference evidence="1 2" key="1">
    <citation type="journal article" date="2022" name="Genome Biol. Evol.">
        <title>The Spruce Budworm Genome: Reconstructing the Evolutionary History of Antifreeze Proteins.</title>
        <authorList>
            <person name="Beliveau C."/>
            <person name="Gagne P."/>
            <person name="Picq S."/>
            <person name="Vernygora O."/>
            <person name="Keeling C.I."/>
            <person name="Pinkney K."/>
            <person name="Doucet D."/>
            <person name="Wen F."/>
            <person name="Johnston J.S."/>
            <person name="Maaroufi H."/>
            <person name="Boyle B."/>
            <person name="Laroche J."/>
            <person name="Dewar K."/>
            <person name="Juretic N."/>
            <person name="Blackburn G."/>
            <person name="Nisole A."/>
            <person name="Brunet B."/>
            <person name="Brandao M."/>
            <person name="Lumley L."/>
            <person name="Duan J."/>
            <person name="Quan G."/>
            <person name="Lucarotti C.J."/>
            <person name="Roe A.D."/>
            <person name="Sperling F.A.H."/>
            <person name="Levesque R.C."/>
            <person name="Cusson M."/>
        </authorList>
    </citation>
    <scope>NUCLEOTIDE SEQUENCE [LARGE SCALE GENOMIC DNA]</scope>
    <source>
        <strain evidence="1">Glfc:IPQL:Cfum</strain>
    </source>
</reference>
<comment type="caution">
    <text evidence="1">The sequence shown here is derived from an EMBL/GenBank/DDBJ whole genome shotgun (WGS) entry which is preliminary data.</text>
</comment>
<evidence type="ECO:0000313" key="1">
    <source>
        <dbReference type="EMBL" id="KAI8422953.1"/>
    </source>
</evidence>
<protein>
    <submittedName>
        <fullName evidence="1">Uncharacterized protein</fullName>
    </submittedName>
</protein>
<dbReference type="EMBL" id="CM046125">
    <property type="protein sequence ID" value="KAI8422953.1"/>
    <property type="molecule type" value="Genomic_DNA"/>
</dbReference>
<name>A0ACC0JFS3_CHOFU</name>
<dbReference type="Proteomes" id="UP001064048">
    <property type="component" value="Chromosome 25"/>
</dbReference>
<organism evidence="1 2">
    <name type="scientific">Choristoneura fumiferana</name>
    <name type="common">Spruce budworm moth</name>
    <name type="synonym">Archips fumiferana</name>
    <dbReference type="NCBI Taxonomy" id="7141"/>
    <lineage>
        <taxon>Eukaryota</taxon>
        <taxon>Metazoa</taxon>
        <taxon>Ecdysozoa</taxon>
        <taxon>Arthropoda</taxon>
        <taxon>Hexapoda</taxon>
        <taxon>Insecta</taxon>
        <taxon>Pterygota</taxon>
        <taxon>Neoptera</taxon>
        <taxon>Endopterygota</taxon>
        <taxon>Lepidoptera</taxon>
        <taxon>Glossata</taxon>
        <taxon>Ditrysia</taxon>
        <taxon>Tortricoidea</taxon>
        <taxon>Tortricidae</taxon>
        <taxon>Tortricinae</taxon>
        <taxon>Choristoneura</taxon>
    </lineage>
</organism>
<keyword evidence="2" id="KW-1185">Reference proteome</keyword>
<sequence>MAEKKIQENPLPEAMEPEKEPEMPKPKPNPDSPRLCIPSLTKTPPNDLYRRLLPAVLFLLTFVTVMTMLLIYMDTVALGAQQFRLNMSRDYELARIPQESPSLVAYVRQLHLAPRPPRAPARPRPTPQTAVLDRLLGELYNGTFVEFLPRGPRDGSTEYLEAARGWRGSSCGPRHGTTWRCARTRGPCTPASAPRTTPERYPPTSCPPPLPGAALARAGPARLPQPHGPPERGTPPLAAPPGTTWRCARTRGPCTPASAPRTTPERYPPH</sequence>